<proteinExistence type="predicted"/>
<gene>
    <name evidence="1" type="ORF">PYW08_004671</name>
</gene>
<accession>A0ACC2QRS6</accession>
<comment type="caution">
    <text evidence="1">The sequence shown here is derived from an EMBL/GenBank/DDBJ whole genome shotgun (WGS) entry which is preliminary data.</text>
</comment>
<dbReference type="Proteomes" id="UP001231649">
    <property type="component" value="Chromosome 16"/>
</dbReference>
<keyword evidence="2" id="KW-1185">Reference proteome</keyword>
<reference evidence="1" key="1">
    <citation type="submission" date="2023-03" db="EMBL/GenBank/DDBJ databases">
        <title>Chromosome-level genomes of two armyworms, Mythimna separata and Mythimna loreyi, provide insights into the biosynthesis and reception of sex pheromones.</title>
        <authorList>
            <person name="Zhao H."/>
        </authorList>
    </citation>
    <scope>NUCLEOTIDE SEQUENCE</scope>
    <source>
        <strain evidence="1">BeijingLab</strain>
    </source>
</reference>
<evidence type="ECO:0000313" key="1">
    <source>
        <dbReference type="EMBL" id="KAJ8722269.1"/>
    </source>
</evidence>
<sequence length="125" mass="14113">MNTLRYGLVFLAVVTVIACIVIYELRYSKVSDSEKNITNGTIDLLKEEKYTDLENAATNGTLFQQRGEENSDLKNVTLLEKSEANKRIKKHIMNNGKCPEGFIELKVFGKLLCLPCDKYSEGNDC</sequence>
<organism evidence="1 2">
    <name type="scientific">Mythimna loreyi</name>
    <dbReference type="NCBI Taxonomy" id="667449"/>
    <lineage>
        <taxon>Eukaryota</taxon>
        <taxon>Metazoa</taxon>
        <taxon>Ecdysozoa</taxon>
        <taxon>Arthropoda</taxon>
        <taxon>Hexapoda</taxon>
        <taxon>Insecta</taxon>
        <taxon>Pterygota</taxon>
        <taxon>Neoptera</taxon>
        <taxon>Endopterygota</taxon>
        <taxon>Lepidoptera</taxon>
        <taxon>Glossata</taxon>
        <taxon>Ditrysia</taxon>
        <taxon>Noctuoidea</taxon>
        <taxon>Noctuidae</taxon>
        <taxon>Noctuinae</taxon>
        <taxon>Hadenini</taxon>
        <taxon>Mythimna</taxon>
    </lineage>
</organism>
<evidence type="ECO:0000313" key="2">
    <source>
        <dbReference type="Proteomes" id="UP001231649"/>
    </source>
</evidence>
<protein>
    <submittedName>
        <fullName evidence="1">Uncharacterized protein</fullName>
    </submittedName>
</protein>
<name>A0ACC2QRS6_9NEOP</name>
<dbReference type="EMBL" id="CM056792">
    <property type="protein sequence ID" value="KAJ8722269.1"/>
    <property type="molecule type" value="Genomic_DNA"/>
</dbReference>